<dbReference type="GO" id="GO:0004022">
    <property type="term" value="F:alcohol dehydrogenase (NAD+) activity"/>
    <property type="evidence" value="ECO:0007669"/>
    <property type="project" value="UniProtKB-EC"/>
</dbReference>
<keyword evidence="4 10" id="KW-0479">Metal-binding</keyword>
<dbReference type="InterPro" id="IPR013154">
    <property type="entry name" value="ADH-like_N"/>
</dbReference>
<evidence type="ECO:0000313" key="12">
    <source>
        <dbReference type="EMBL" id="RKR93906.1"/>
    </source>
</evidence>
<comment type="cofactor">
    <cofactor evidence="1 10">
        <name>Zn(2+)</name>
        <dbReference type="ChEBI" id="CHEBI:29105"/>
    </cofactor>
</comment>
<dbReference type="InterPro" id="IPR013149">
    <property type="entry name" value="ADH-like_C"/>
</dbReference>
<dbReference type="GO" id="GO:0008270">
    <property type="term" value="F:zinc ion binding"/>
    <property type="evidence" value="ECO:0007669"/>
    <property type="project" value="InterPro"/>
</dbReference>
<dbReference type="InterPro" id="IPR023921">
    <property type="entry name" value="ADH_Zn_actinomycetes"/>
</dbReference>
<organism evidence="12 13">
    <name type="scientific">Williamsia marianensis</name>
    <dbReference type="NCBI Taxonomy" id="85044"/>
    <lineage>
        <taxon>Bacteria</taxon>
        <taxon>Bacillati</taxon>
        <taxon>Actinomycetota</taxon>
        <taxon>Actinomycetes</taxon>
        <taxon>Mycobacteriales</taxon>
        <taxon>Nocardiaceae</taxon>
        <taxon>Williamsia</taxon>
    </lineage>
</organism>
<dbReference type="Proteomes" id="UP000274762">
    <property type="component" value="Unassembled WGS sequence"/>
</dbReference>
<evidence type="ECO:0000256" key="8">
    <source>
        <dbReference type="ARBA" id="ARBA00049164"/>
    </source>
</evidence>
<sequence>MVRDWVTVPGREQRVTAMKTKAAILTELNTDWKIDEIDLGDPVAGEVQVRLAASGLCHSDAHVVDGSSPIPILPVLGGHEGAGVITKVGPGVSGLEEGDHVVLAFIPACGTCPSCAKGLQNICDLGAGLLTGQAISDGTFRVTKDGAPVVQMCLLGTFAPYVTVHQASVVKIEKDIPLDKAALLGCGVSTGWGSAVDIGNTRPGDTVVVAGIGGVGINSVQGAAHAGARFVVAIDPVEDKRKTALDFGATHTYASMEEAAADIADLTWGAMANTVILTMGVVKGEYVQQGLSLTGKGGQVIVTAMGPYDQVATDLNLFELTLLQKRVQGAIFGGVGPRTQIPKLLNLYRSGALKLDELVTRTYKLEDINQGYRDMADGKNLRGVIIYGDDDY</sequence>
<dbReference type="SUPFAM" id="SSF50129">
    <property type="entry name" value="GroES-like"/>
    <property type="match status" value="2"/>
</dbReference>
<dbReference type="SUPFAM" id="SSF51735">
    <property type="entry name" value="NAD(P)-binding Rossmann-fold domains"/>
    <property type="match status" value="1"/>
</dbReference>
<accession>A0A315S730</accession>
<feature type="domain" description="Enoyl reductase (ER)" evidence="11">
    <location>
        <begin position="27"/>
        <end position="385"/>
    </location>
</feature>
<dbReference type="CDD" id="cd08279">
    <property type="entry name" value="Zn_ADH_class_III"/>
    <property type="match status" value="1"/>
</dbReference>
<dbReference type="EC" id="1.1.1.1" evidence="3"/>
<evidence type="ECO:0000259" key="11">
    <source>
        <dbReference type="SMART" id="SM00829"/>
    </source>
</evidence>
<keyword evidence="5 10" id="KW-0862">Zinc</keyword>
<evidence type="ECO:0000256" key="4">
    <source>
        <dbReference type="ARBA" id="ARBA00022723"/>
    </source>
</evidence>
<dbReference type="AlphaFoldDB" id="A0A315S730"/>
<evidence type="ECO:0000313" key="13">
    <source>
        <dbReference type="Proteomes" id="UP000274762"/>
    </source>
</evidence>
<dbReference type="Gene3D" id="3.40.50.720">
    <property type="entry name" value="NAD(P)-binding Rossmann-like Domain"/>
    <property type="match status" value="1"/>
</dbReference>
<dbReference type="NCBIfam" id="TIGR03989">
    <property type="entry name" value="Rxyl_3153"/>
    <property type="match status" value="1"/>
</dbReference>
<name>A0A315S730_WILMA</name>
<comment type="similarity">
    <text evidence="2 10">Belongs to the zinc-containing alcohol dehydrogenase family.</text>
</comment>
<dbReference type="EMBL" id="RBKV01000001">
    <property type="protein sequence ID" value="RKR93906.1"/>
    <property type="molecule type" value="Genomic_DNA"/>
</dbReference>
<dbReference type="GO" id="GO:0005829">
    <property type="term" value="C:cytosol"/>
    <property type="evidence" value="ECO:0007669"/>
    <property type="project" value="TreeGrafter"/>
</dbReference>
<dbReference type="InterPro" id="IPR020843">
    <property type="entry name" value="ER"/>
</dbReference>
<protein>
    <recommendedName>
        <fullName evidence="3">alcohol dehydrogenase</fullName>
        <ecNumber evidence="3">1.1.1.1</ecNumber>
    </recommendedName>
</protein>
<evidence type="ECO:0000256" key="7">
    <source>
        <dbReference type="ARBA" id="ARBA00023027"/>
    </source>
</evidence>
<evidence type="ECO:0000256" key="10">
    <source>
        <dbReference type="RuleBase" id="RU361277"/>
    </source>
</evidence>
<dbReference type="Pfam" id="PF00107">
    <property type="entry name" value="ADH_zinc_N"/>
    <property type="match status" value="1"/>
</dbReference>
<evidence type="ECO:0000256" key="2">
    <source>
        <dbReference type="ARBA" id="ARBA00008072"/>
    </source>
</evidence>
<keyword evidence="7" id="KW-0520">NAD</keyword>
<proteinExistence type="inferred from homology"/>
<reference evidence="12 13" key="1">
    <citation type="submission" date="2018-10" db="EMBL/GenBank/DDBJ databases">
        <title>Sequencing the genomes of 1000 actinobacteria strains.</title>
        <authorList>
            <person name="Klenk H.-P."/>
        </authorList>
    </citation>
    <scope>NUCLEOTIDE SEQUENCE [LARGE SCALE GENOMIC DNA]</scope>
    <source>
        <strain evidence="12 13">DSM 44343</strain>
    </source>
</reference>
<dbReference type="Gene3D" id="3.90.180.10">
    <property type="entry name" value="Medium-chain alcohol dehydrogenases, catalytic domain"/>
    <property type="match status" value="1"/>
</dbReference>
<dbReference type="Pfam" id="PF08240">
    <property type="entry name" value="ADH_N"/>
    <property type="match status" value="1"/>
</dbReference>
<dbReference type="GO" id="GO:0051903">
    <property type="term" value="F:S-(hydroxymethyl)glutathione dehydrogenase [NAD(P)+] activity"/>
    <property type="evidence" value="ECO:0007669"/>
    <property type="project" value="TreeGrafter"/>
</dbReference>
<evidence type="ECO:0000256" key="9">
    <source>
        <dbReference type="ARBA" id="ARBA00049243"/>
    </source>
</evidence>
<accession>A0A495JY71</accession>
<comment type="catalytic activity">
    <reaction evidence="9">
        <text>a primary alcohol + NAD(+) = an aldehyde + NADH + H(+)</text>
        <dbReference type="Rhea" id="RHEA:10736"/>
        <dbReference type="ChEBI" id="CHEBI:15378"/>
        <dbReference type="ChEBI" id="CHEBI:15734"/>
        <dbReference type="ChEBI" id="CHEBI:17478"/>
        <dbReference type="ChEBI" id="CHEBI:57540"/>
        <dbReference type="ChEBI" id="CHEBI:57945"/>
        <dbReference type="EC" id="1.1.1.1"/>
    </reaction>
</comment>
<keyword evidence="6" id="KW-0560">Oxidoreductase</keyword>
<dbReference type="PANTHER" id="PTHR43880:SF12">
    <property type="entry name" value="ALCOHOL DEHYDROGENASE CLASS-3"/>
    <property type="match status" value="1"/>
</dbReference>
<dbReference type="PROSITE" id="PS00059">
    <property type="entry name" value="ADH_ZINC"/>
    <property type="match status" value="1"/>
</dbReference>
<dbReference type="InterPro" id="IPR036291">
    <property type="entry name" value="NAD(P)-bd_dom_sf"/>
</dbReference>
<evidence type="ECO:0000256" key="3">
    <source>
        <dbReference type="ARBA" id="ARBA00013190"/>
    </source>
</evidence>
<dbReference type="GO" id="GO:0046294">
    <property type="term" value="P:formaldehyde catabolic process"/>
    <property type="evidence" value="ECO:0007669"/>
    <property type="project" value="TreeGrafter"/>
</dbReference>
<evidence type="ECO:0000256" key="1">
    <source>
        <dbReference type="ARBA" id="ARBA00001947"/>
    </source>
</evidence>
<dbReference type="InterPro" id="IPR002328">
    <property type="entry name" value="ADH_Zn_CS"/>
</dbReference>
<dbReference type="SMART" id="SM00829">
    <property type="entry name" value="PKS_ER"/>
    <property type="match status" value="1"/>
</dbReference>
<comment type="catalytic activity">
    <reaction evidence="8">
        <text>a secondary alcohol + NAD(+) = a ketone + NADH + H(+)</text>
        <dbReference type="Rhea" id="RHEA:10740"/>
        <dbReference type="ChEBI" id="CHEBI:15378"/>
        <dbReference type="ChEBI" id="CHEBI:17087"/>
        <dbReference type="ChEBI" id="CHEBI:35681"/>
        <dbReference type="ChEBI" id="CHEBI:57540"/>
        <dbReference type="ChEBI" id="CHEBI:57945"/>
        <dbReference type="EC" id="1.1.1.1"/>
    </reaction>
</comment>
<dbReference type="PANTHER" id="PTHR43880">
    <property type="entry name" value="ALCOHOL DEHYDROGENASE"/>
    <property type="match status" value="1"/>
</dbReference>
<gene>
    <name evidence="12" type="ORF">DFJ75_0694</name>
</gene>
<dbReference type="InterPro" id="IPR011032">
    <property type="entry name" value="GroES-like_sf"/>
</dbReference>
<comment type="caution">
    <text evidence="12">The sequence shown here is derived from an EMBL/GenBank/DDBJ whole genome shotgun (WGS) entry which is preliminary data.</text>
</comment>
<evidence type="ECO:0000256" key="5">
    <source>
        <dbReference type="ARBA" id="ARBA00022833"/>
    </source>
</evidence>
<evidence type="ECO:0000256" key="6">
    <source>
        <dbReference type="ARBA" id="ARBA00023002"/>
    </source>
</evidence>